<reference evidence="3" key="1">
    <citation type="journal article" date="2006" name="Science">
        <title>Ancient noncoding elements conserved in the human genome.</title>
        <authorList>
            <person name="Venkatesh B."/>
            <person name="Kirkness E.F."/>
            <person name="Loh Y.H."/>
            <person name="Halpern A.L."/>
            <person name="Lee A.P."/>
            <person name="Johnson J."/>
            <person name="Dandona N."/>
            <person name="Viswanathan L.D."/>
            <person name="Tay A."/>
            <person name="Venter J.C."/>
            <person name="Strausberg R.L."/>
            <person name="Brenner S."/>
        </authorList>
    </citation>
    <scope>NUCLEOTIDE SEQUENCE [LARGE SCALE GENOMIC DNA]</scope>
</reference>
<dbReference type="GeneTree" id="ENSGT00940000158837"/>
<protein>
    <recommendedName>
        <fullName evidence="1">Macro domain-containing protein</fullName>
    </recommendedName>
</protein>
<dbReference type="STRING" id="7868.ENSCMIP00000012340"/>
<dbReference type="PANTHER" id="PTHR11106">
    <property type="entry name" value="GANGLIOSIDE INDUCED DIFFERENTIATION ASSOCIATED PROTEIN 2-RELATED"/>
    <property type="match status" value="1"/>
</dbReference>
<proteinExistence type="predicted"/>
<feature type="domain" description="Macro" evidence="1">
    <location>
        <begin position="192"/>
        <end position="379"/>
    </location>
</feature>
<evidence type="ECO:0000313" key="3">
    <source>
        <dbReference type="Proteomes" id="UP000314986"/>
    </source>
</evidence>
<evidence type="ECO:0000259" key="1">
    <source>
        <dbReference type="PROSITE" id="PS51154"/>
    </source>
</evidence>
<dbReference type="Pfam" id="PF01661">
    <property type="entry name" value="Macro"/>
    <property type="match status" value="1"/>
</dbReference>
<evidence type="ECO:0000313" key="2">
    <source>
        <dbReference type="Ensembl" id="ENSCMIP00000012340.1"/>
    </source>
</evidence>
<dbReference type="OMA" id="SCEYVYH"/>
<dbReference type="PANTHER" id="PTHR11106:SF111">
    <property type="entry name" value="MACRO DOMAIN-CONTAINING PROTEIN"/>
    <property type="match status" value="1"/>
</dbReference>
<reference evidence="3" key="2">
    <citation type="journal article" date="2007" name="PLoS Biol.">
        <title>Survey sequencing and comparative analysis of the elephant shark (Callorhinchus milii) genome.</title>
        <authorList>
            <person name="Venkatesh B."/>
            <person name="Kirkness E.F."/>
            <person name="Loh Y.H."/>
            <person name="Halpern A.L."/>
            <person name="Lee A.P."/>
            <person name="Johnson J."/>
            <person name="Dandona N."/>
            <person name="Viswanathan L.D."/>
            <person name="Tay A."/>
            <person name="Venter J.C."/>
            <person name="Strausberg R.L."/>
            <person name="Brenner S."/>
        </authorList>
    </citation>
    <scope>NUCLEOTIDE SEQUENCE [LARGE SCALE GENOMIC DNA]</scope>
</reference>
<dbReference type="Ensembl" id="ENSCMIT00000012628.1">
    <property type="protein sequence ID" value="ENSCMIP00000012340.1"/>
    <property type="gene ID" value="ENSCMIG00000006293.1"/>
</dbReference>
<dbReference type="AlphaFoldDB" id="A0A4W3HAG5"/>
<dbReference type="InterPro" id="IPR043472">
    <property type="entry name" value="Macro_dom-like"/>
</dbReference>
<dbReference type="SMART" id="SM00506">
    <property type="entry name" value="A1pp"/>
    <property type="match status" value="1"/>
</dbReference>
<dbReference type="InParanoid" id="A0A4W3HAG5"/>
<dbReference type="InterPro" id="IPR002589">
    <property type="entry name" value="Macro_dom"/>
</dbReference>
<sequence length="429" mass="47730">MAVSFPDGRPSLVVSWEENIKFEDLQSAIDEHFNQLAFNIGTTCDVQQLQSRQALVSMGLAAREVLHTMVTLGNTSVLFRNKQIRLFIDIPNADLDISVPMEQGPDNFTTPKGPTTRVQQGNLNLEEVYIDISLEDNVAQLLQPNENILNYIMEAKFGCLAILCLENTETKTETSTANQSVKESISHALPPGVWYRKYLPEGVTVAVVIDDLTRYKVDAVVNAANESLRHAGGLANALARTAGRQIELECNDIIKRQGKVQTGTAVVTTSGRLPCKKVIHAVGPVWKNYSPAENDTLLSNAIRNSLNQANINKMTSIAIPAVSSGLFGFPLKRCAEVIVRTIETFYKTIKTTDTLKDIRLVNFDDLTVTAMKNACINILGEMNELKSSSAIFLTRDNVRIYKLNIRIKRENIEDQRVCTFLFKRTAMFC</sequence>
<reference evidence="3" key="3">
    <citation type="journal article" date="2014" name="Nature">
        <title>Elephant shark genome provides unique insights into gnathostome evolution.</title>
        <authorList>
            <consortium name="International Elephant Shark Genome Sequencing Consortium"/>
            <person name="Venkatesh B."/>
            <person name="Lee A.P."/>
            <person name="Ravi V."/>
            <person name="Maurya A.K."/>
            <person name="Lian M.M."/>
            <person name="Swann J.B."/>
            <person name="Ohta Y."/>
            <person name="Flajnik M.F."/>
            <person name="Sutoh Y."/>
            <person name="Kasahara M."/>
            <person name="Hoon S."/>
            <person name="Gangu V."/>
            <person name="Roy S.W."/>
            <person name="Irimia M."/>
            <person name="Korzh V."/>
            <person name="Kondrychyn I."/>
            <person name="Lim Z.W."/>
            <person name="Tay B.H."/>
            <person name="Tohari S."/>
            <person name="Kong K.W."/>
            <person name="Ho S."/>
            <person name="Lorente-Galdos B."/>
            <person name="Quilez J."/>
            <person name="Marques-Bonet T."/>
            <person name="Raney B.J."/>
            <person name="Ingham P.W."/>
            <person name="Tay A."/>
            <person name="Hillier L.W."/>
            <person name="Minx P."/>
            <person name="Boehm T."/>
            <person name="Wilson R.K."/>
            <person name="Brenner S."/>
            <person name="Warren W.C."/>
        </authorList>
    </citation>
    <scope>NUCLEOTIDE SEQUENCE [LARGE SCALE GENOMIC DNA]</scope>
</reference>
<keyword evidence="3" id="KW-1185">Reference proteome</keyword>
<organism evidence="2 3">
    <name type="scientific">Callorhinchus milii</name>
    <name type="common">Ghost shark</name>
    <dbReference type="NCBI Taxonomy" id="7868"/>
    <lineage>
        <taxon>Eukaryota</taxon>
        <taxon>Metazoa</taxon>
        <taxon>Chordata</taxon>
        <taxon>Craniata</taxon>
        <taxon>Vertebrata</taxon>
        <taxon>Chondrichthyes</taxon>
        <taxon>Holocephali</taxon>
        <taxon>Chimaeriformes</taxon>
        <taxon>Callorhinchidae</taxon>
        <taxon>Callorhinchus</taxon>
    </lineage>
</organism>
<accession>A0A4W3HAG5</accession>
<dbReference type="CDD" id="cd02907">
    <property type="entry name" value="Macro_Af1521_BAL-like"/>
    <property type="match status" value="1"/>
</dbReference>
<dbReference type="PROSITE" id="PS51154">
    <property type="entry name" value="MACRO"/>
    <property type="match status" value="1"/>
</dbReference>
<name>A0A4W3HAG5_CALMI</name>
<reference evidence="2" key="5">
    <citation type="submission" date="2025-09" db="UniProtKB">
        <authorList>
            <consortium name="Ensembl"/>
        </authorList>
    </citation>
    <scope>IDENTIFICATION</scope>
</reference>
<dbReference type="Gene3D" id="3.40.220.10">
    <property type="entry name" value="Leucine Aminopeptidase, subunit E, domain 1"/>
    <property type="match status" value="1"/>
</dbReference>
<dbReference type="SUPFAM" id="SSF52949">
    <property type="entry name" value="Macro domain-like"/>
    <property type="match status" value="1"/>
</dbReference>
<dbReference type="Proteomes" id="UP000314986">
    <property type="component" value="Unassembled WGS sequence"/>
</dbReference>
<reference evidence="2" key="4">
    <citation type="submission" date="2025-08" db="UniProtKB">
        <authorList>
            <consortium name="Ensembl"/>
        </authorList>
    </citation>
    <scope>IDENTIFICATION</scope>
</reference>